<feature type="coiled-coil region" evidence="1">
    <location>
        <begin position="307"/>
        <end position="345"/>
    </location>
</feature>
<dbReference type="EMBL" id="MU251243">
    <property type="protein sequence ID" value="KAG9258728.1"/>
    <property type="molecule type" value="Genomic_DNA"/>
</dbReference>
<accession>A0A9P7ZUT1</accession>
<feature type="compositionally biased region" description="Polar residues" evidence="2">
    <location>
        <begin position="145"/>
        <end position="156"/>
    </location>
</feature>
<name>A0A9P7ZUT1_9HYPO</name>
<comment type="caution">
    <text evidence="3">The sequence shown here is derived from an EMBL/GenBank/DDBJ whole genome shotgun (WGS) entry which is preliminary data.</text>
</comment>
<dbReference type="OrthoDB" id="10350812at2759"/>
<organism evidence="3 4">
    <name type="scientific">Emericellopsis atlantica</name>
    <dbReference type="NCBI Taxonomy" id="2614577"/>
    <lineage>
        <taxon>Eukaryota</taxon>
        <taxon>Fungi</taxon>
        <taxon>Dikarya</taxon>
        <taxon>Ascomycota</taxon>
        <taxon>Pezizomycotina</taxon>
        <taxon>Sordariomycetes</taxon>
        <taxon>Hypocreomycetidae</taxon>
        <taxon>Hypocreales</taxon>
        <taxon>Bionectriaceae</taxon>
        <taxon>Emericellopsis</taxon>
    </lineage>
</organism>
<sequence length="392" mass="44182">MNPNNNVAEGTLPPVARAYQDWLNKYALEMKQPEINECHFILRKLATTSGPPKPNLSLHPIWKHYMTDKDGDIVWGVFYALRLLYIDKRSELRGSGDFEVGNRQIAEKRLLQSPLARKIKERYPNVNLREAVWPGPAPPRPESWDISQNQSVSPQKSQKRKHRVISDSDDEHHDEPGYPVQSDIPSQEEAPARARLLPKRKSGNRRVSYDPKEFFAGLDLGGDCNAAPTKPKKESIKPEGHLKLEAKSSQLSTTLSLRPPTAQAKKQSTSTANGTENTQIPADERTVSRQVVAEQDAAQPANESESTSQLNARIQDLETEIDSLRRRMENQVKIAKDALAREEKAIKANRELYACLEPLRVQEPPTPVGVSEDVASLVERMVAQQIENMRNR</sequence>
<feature type="compositionally biased region" description="Basic and acidic residues" evidence="2">
    <location>
        <begin position="231"/>
        <end position="246"/>
    </location>
</feature>
<protein>
    <submittedName>
        <fullName evidence="3">Uncharacterized protein</fullName>
    </submittedName>
</protein>
<keyword evidence="4" id="KW-1185">Reference proteome</keyword>
<reference evidence="3" key="1">
    <citation type="journal article" date="2021" name="IMA Fungus">
        <title>Genomic characterization of three marine fungi, including Emericellopsis atlantica sp. nov. with signatures of a generalist lifestyle and marine biomass degradation.</title>
        <authorList>
            <person name="Hagestad O.C."/>
            <person name="Hou L."/>
            <person name="Andersen J.H."/>
            <person name="Hansen E.H."/>
            <person name="Altermark B."/>
            <person name="Li C."/>
            <person name="Kuhnert E."/>
            <person name="Cox R.J."/>
            <person name="Crous P.W."/>
            <person name="Spatafora J.W."/>
            <person name="Lail K."/>
            <person name="Amirebrahimi M."/>
            <person name="Lipzen A."/>
            <person name="Pangilinan J."/>
            <person name="Andreopoulos W."/>
            <person name="Hayes R.D."/>
            <person name="Ng V."/>
            <person name="Grigoriev I.V."/>
            <person name="Jackson S.A."/>
            <person name="Sutton T.D.S."/>
            <person name="Dobson A.D.W."/>
            <person name="Rama T."/>
        </authorList>
    </citation>
    <scope>NUCLEOTIDE SEQUENCE</scope>
    <source>
        <strain evidence="3">TS7</strain>
    </source>
</reference>
<feature type="compositionally biased region" description="Basic and acidic residues" evidence="2">
    <location>
        <begin position="164"/>
        <end position="176"/>
    </location>
</feature>
<dbReference type="Proteomes" id="UP000887229">
    <property type="component" value="Unassembled WGS sequence"/>
</dbReference>
<evidence type="ECO:0000313" key="4">
    <source>
        <dbReference type="Proteomes" id="UP000887229"/>
    </source>
</evidence>
<evidence type="ECO:0000313" key="3">
    <source>
        <dbReference type="EMBL" id="KAG9258728.1"/>
    </source>
</evidence>
<dbReference type="RefSeq" id="XP_046122652.1">
    <property type="nucleotide sequence ID" value="XM_046258173.1"/>
</dbReference>
<feature type="region of interest" description="Disordered" evidence="2">
    <location>
        <begin position="130"/>
        <end position="286"/>
    </location>
</feature>
<keyword evidence="1" id="KW-0175">Coiled coil</keyword>
<dbReference type="GeneID" id="70289076"/>
<feature type="compositionally biased region" description="Polar residues" evidence="2">
    <location>
        <begin position="264"/>
        <end position="280"/>
    </location>
</feature>
<evidence type="ECO:0000256" key="1">
    <source>
        <dbReference type="SAM" id="Coils"/>
    </source>
</evidence>
<proteinExistence type="predicted"/>
<dbReference type="AlphaFoldDB" id="A0A9P7ZUT1"/>
<feature type="compositionally biased region" description="Polar residues" evidence="2">
    <location>
        <begin position="247"/>
        <end position="256"/>
    </location>
</feature>
<evidence type="ECO:0000256" key="2">
    <source>
        <dbReference type="SAM" id="MobiDB-lite"/>
    </source>
</evidence>
<gene>
    <name evidence="3" type="ORF">F5Z01DRAFT_215758</name>
</gene>